<dbReference type="InterPro" id="IPR023346">
    <property type="entry name" value="Lysozyme-like_dom_sf"/>
</dbReference>
<dbReference type="SUPFAM" id="SSF54106">
    <property type="entry name" value="LysM domain"/>
    <property type="match status" value="3"/>
</dbReference>
<name>A0YBD0_9GAMM</name>
<dbReference type="InterPro" id="IPR018392">
    <property type="entry name" value="LysM"/>
</dbReference>
<dbReference type="CDD" id="cd00118">
    <property type="entry name" value="LysM"/>
    <property type="match status" value="3"/>
</dbReference>
<feature type="chain" id="PRO_5002630860" evidence="2">
    <location>
        <begin position="25"/>
        <end position="563"/>
    </location>
</feature>
<organism evidence="4 5">
    <name type="scientific">marine gamma proteobacterium HTCC2143</name>
    <dbReference type="NCBI Taxonomy" id="247633"/>
    <lineage>
        <taxon>Bacteria</taxon>
        <taxon>Pseudomonadati</taxon>
        <taxon>Pseudomonadota</taxon>
        <taxon>Gammaproteobacteria</taxon>
        <taxon>Cellvibrionales</taxon>
        <taxon>Spongiibacteraceae</taxon>
        <taxon>BD1-7 clade</taxon>
    </lineage>
</organism>
<dbReference type="Pfam" id="PF01464">
    <property type="entry name" value="SLT"/>
    <property type="match status" value="1"/>
</dbReference>
<dbReference type="STRING" id="247633.GP2143_05400"/>
<accession>A0YBD0</accession>
<dbReference type="PROSITE" id="PS51257">
    <property type="entry name" value="PROKAR_LIPOPROTEIN"/>
    <property type="match status" value="1"/>
</dbReference>
<comment type="caution">
    <text evidence="4">The sequence shown here is derived from an EMBL/GenBank/DDBJ whole genome shotgun (WGS) entry which is preliminary data.</text>
</comment>
<dbReference type="InterPro" id="IPR008258">
    <property type="entry name" value="Transglycosylase_SLT_dom_1"/>
</dbReference>
<feature type="domain" description="LysM" evidence="3">
    <location>
        <begin position="369"/>
        <end position="412"/>
    </location>
</feature>
<keyword evidence="5" id="KW-1185">Reference proteome</keyword>
<feature type="domain" description="LysM" evidence="3">
    <location>
        <begin position="446"/>
        <end position="490"/>
    </location>
</feature>
<protein>
    <submittedName>
        <fullName evidence="4">Putative membrane-bound lytic murein transglycosylase</fullName>
    </submittedName>
</protein>
<dbReference type="SMART" id="SM00257">
    <property type="entry name" value="LysM"/>
    <property type="match status" value="3"/>
</dbReference>
<evidence type="ECO:0000256" key="2">
    <source>
        <dbReference type="SAM" id="SignalP"/>
    </source>
</evidence>
<dbReference type="eggNOG" id="COG0741">
    <property type="taxonomic scope" value="Bacteria"/>
</dbReference>
<dbReference type="GO" id="GO:0008932">
    <property type="term" value="F:lytic endotransglycosylase activity"/>
    <property type="evidence" value="ECO:0007669"/>
    <property type="project" value="TreeGrafter"/>
</dbReference>
<dbReference type="eggNOG" id="COG1388">
    <property type="taxonomic scope" value="Bacteria"/>
</dbReference>
<reference evidence="4 5" key="1">
    <citation type="journal article" date="2010" name="J. Bacteriol.">
        <title>Genome sequence of the oligotrophic marine Gammaproteobacterium HTCC2143, isolated from the Oregon Coast.</title>
        <authorList>
            <person name="Oh H.M."/>
            <person name="Kang I."/>
            <person name="Ferriera S."/>
            <person name="Giovannoni S.J."/>
            <person name="Cho J.C."/>
        </authorList>
    </citation>
    <scope>NUCLEOTIDE SEQUENCE [LARGE SCALE GENOMIC DNA]</scope>
    <source>
        <strain evidence="4 5">HTCC2143</strain>
    </source>
</reference>
<gene>
    <name evidence="4" type="ORF">GP2143_05400</name>
</gene>
<evidence type="ECO:0000259" key="3">
    <source>
        <dbReference type="PROSITE" id="PS51782"/>
    </source>
</evidence>
<dbReference type="Gene3D" id="3.10.350.10">
    <property type="entry name" value="LysM domain"/>
    <property type="match status" value="3"/>
</dbReference>
<dbReference type="Pfam" id="PF01476">
    <property type="entry name" value="LysM"/>
    <property type="match status" value="3"/>
</dbReference>
<dbReference type="SUPFAM" id="SSF53955">
    <property type="entry name" value="Lysozyme-like"/>
    <property type="match status" value="1"/>
</dbReference>
<evidence type="ECO:0000313" key="4">
    <source>
        <dbReference type="EMBL" id="EAW31860.1"/>
    </source>
</evidence>
<proteinExistence type="inferred from homology"/>
<dbReference type="CDD" id="cd16894">
    <property type="entry name" value="MltD-like"/>
    <property type="match status" value="1"/>
</dbReference>
<dbReference type="PANTHER" id="PTHR33734">
    <property type="entry name" value="LYSM DOMAIN-CONTAINING GPI-ANCHORED PROTEIN 2"/>
    <property type="match status" value="1"/>
</dbReference>
<evidence type="ECO:0000256" key="1">
    <source>
        <dbReference type="ARBA" id="ARBA00007734"/>
    </source>
</evidence>
<feature type="signal peptide" evidence="2">
    <location>
        <begin position="1"/>
        <end position="24"/>
    </location>
</feature>
<dbReference type="PROSITE" id="PS51782">
    <property type="entry name" value="LYSM"/>
    <property type="match status" value="3"/>
</dbReference>
<dbReference type="AlphaFoldDB" id="A0YBD0"/>
<dbReference type="InterPro" id="IPR000189">
    <property type="entry name" value="Transglyc_AS"/>
</dbReference>
<dbReference type="InterPro" id="IPR036779">
    <property type="entry name" value="LysM_dom_sf"/>
</dbReference>
<dbReference type="GO" id="GO:0000270">
    <property type="term" value="P:peptidoglycan metabolic process"/>
    <property type="evidence" value="ECO:0007669"/>
    <property type="project" value="InterPro"/>
</dbReference>
<dbReference type="GO" id="GO:0016020">
    <property type="term" value="C:membrane"/>
    <property type="evidence" value="ECO:0007669"/>
    <property type="project" value="InterPro"/>
</dbReference>
<feature type="domain" description="LysM" evidence="3">
    <location>
        <begin position="510"/>
        <end position="554"/>
    </location>
</feature>
<sequence>MKTIFINRLKPVLKALLVPLFVAACQPTETMLSSAVAPAEQPAPIPPFTITNESANQLIDSDPWEYFTDFGSPYYCRHTSIEPDEAEPEWANPTTIWQRLRLGFQMNWQIEQPRLDSEFNWYQRNPAYMARVSERSKRYIYHVTEKLEARGLPLELALLPIVESAYDPFAYSHGRASGMWQFIPSTGRMYKLNQDWWYDGRRDVVASTDAAINFLEDLANYYDGDWLLALAAYNSGQGNVNKAIRKNKKRGKNTDFWSLDLPKETRAYVPKLLALAKLITYPRRYNIQLHTVDNVPYFAEVDTHSQIDLAQAATMAGINIDELYRLNPGFNRWATSPSGPHRLLVPIDHEKLFAREIEQLPPNERMHWQRYTVKAGDSLLLLAKRFNTGADTIKQINNLSGNMIKVGQALMIPMASESGQHYSLSADQRLQSIHKKRTGGSNSQQVFHRVKNGESLWTISRQYKVTVSKLAHWNGIAPKDTLRPGQKLSVWTKEPKKSFPGKREAVTKKIGYHVRTGDSLARIADKFNVQINDIVKWNQVNTASYLQPGQKLTLYVDIMNAFN</sequence>
<keyword evidence="2" id="KW-0732">Signal</keyword>
<dbReference type="PROSITE" id="PS00922">
    <property type="entry name" value="TRANSGLYCOSYLASE"/>
    <property type="match status" value="1"/>
</dbReference>
<dbReference type="PANTHER" id="PTHR33734:SF22">
    <property type="entry name" value="MEMBRANE-BOUND LYTIC MUREIN TRANSGLYCOSYLASE D"/>
    <property type="match status" value="1"/>
</dbReference>
<comment type="similarity">
    <text evidence="1">Belongs to the transglycosylase Slt family.</text>
</comment>
<dbReference type="EMBL" id="AAVT01000002">
    <property type="protein sequence ID" value="EAW31860.1"/>
    <property type="molecule type" value="Genomic_DNA"/>
</dbReference>
<evidence type="ECO:0000313" key="5">
    <source>
        <dbReference type="Proteomes" id="UP000004931"/>
    </source>
</evidence>
<dbReference type="Gene3D" id="1.10.530.10">
    <property type="match status" value="1"/>
</dbReference>
<dbReference type="Proteomes" id="UP000004931">
    <property type="component" value="Unassembled WGS sequence"/>
</dbReference>